<evidence type="ECO:0000256" key="4">
    <source>
        <dbReference type="ARBA" id="ARBA00023015"/>
    </source>
</evidence>
<evidence type="ECO:0000256" key="8">
    <source>
        <dbReference type="PROSITE-ProRule" id="PRU01091"/>
    </source>
</evidence>
<keyword evidence="5 8" id="KW-0238">DNA-binding</keyword>
<evidence type="ECO:0000256" key="7">
    <source>
        <dbReference type="PROSITE-ProRule" id="PRU00169"/>
    </source>
</evidence>
<organism evidence="11 12">
    <name type="scientific">Actinokineospora spheciospongiae</name>
    <dbReference type="NCBI Taxonomy" id="909613"/>
    <lineage>
        <taxon>Bacteria</taxon>
        <taxon>Bacillati</taxon>
        <taxon>Actinomycetota</taxon>
        <taxon>Actinomycetes</taxon>
        <taxon>Pseudonocardiales</taxon>
        <taxon>Pseudonocardiaceae</taxon>
        <taxon>Actinokineospora</taxon>
    </lineage>
</organism>
<dbReference type="EMBL" id="AYXG01000084">
    <property type="protein sequence ID" value="EWC62217.1"/>
    <property type="molecule type" value="Genomic_DNA"/>
</dbReference>
<evidence type="ECO:0000259" key="10">
    <source>
        <dbReference type="PROSITE" id="PS51755"/>
    </source>
</evidence>
<dbReference type="InterPro" id="IPR001789">
    <property type="entry name" value="Sig_transdc_resp-reg_receiver"/>
</dbReference>
<evidence type="ECO:0000256" key="5">
    <source>
        <dbReference type="ARBA" id="ARBA00023125"/>
    </source>
</evidence>
<comment type="caution">
    <text evidence="11">The sequence shown here is derived from an EMBL/GenBank/DDBJ whole genome shotgun (WGS) entry which is preliminary data.</text>
</comment>
<dbReference type="PATRIC" id="fig|909613.9.peg.2470"/>
<evidence type="ECO:0000313" key="11">
    <source>
        <dbReference type="EMBL" id="EWC62217.1"/>
    </source>
</evidence>
<keyword evidence="2 7" id="KW-0597">Phosphoprotein</keyword>
<feature type="domain" description="Response regulatory" evidence="9">
    <location>
        <begin position="5"/>
        <end position="118"/>
    </location>
</feature>
<name>W7IZV0_9PSEU</name>
<dbReference type="InterPro" id="IPR036388">
    <property type="entry name" value="WH-like_DNA-bd_sf"/>
</dbReference>
<dbReference type="Pfam" id="PF00072">
    <property type="entry name" value="Response_reg"/>
    <property type="match status" value="1"/>
</dbReference>
<dbReference type="InterPro" id="IPR011006">
    <property type="entry name" value="CheY-like_superfamily"/>
</dbReference>
<reference evidence="11 12" key="1">
    <citation type="journal article" date="2014" name="Genome Announc.">
        <title>Draft Genome Sequence of the Antitrypanosomally Active Sponge-Associated Bacterium Actinokineospora sp. Strain EG49.</title>
        <authorList>
            <person name="Harjes J."/>
            <person name="Ryu T."/>
            <person name="Abdelmohsen U.R."/>
            <person name="Moitinho-Silva L."/>
            <person name="Horn H."/>
            <person name="Ravasi T."/>
            <person name="Hentschel U."/>
        </authorList>
    </citation>
    <scope>NUCLEOTIDE SEQUENCE [LARGE SCALE GENOMIC DNA]</scope>
    <source>
        <strain evidence="11 12">EG49</strain>
    </source>
</reference>
<dbReference type="Gene3D" id="6.10.250.690">
    <property type="match status" value="1"/>
</dbReference>
<dbReference type="PANTHER" id="PTHR48111:SF22">
    <property type="entry name" value="REGULATOR OF RPOS"/>
    <property type="match status" value="1"/>
</dbReference>
<keyword evidence="3" id="KW-0902">Two-component regulatory system</keyword>
<dbReference type="STRING" id="909613.UO65_2466"/>
<dbReference type="CDD" id="cd00383">
    <property type="entry name" value="trans_reg_C"/>
    <property type="match status" value="1"/>
</dbReference>
<dbReference type="GO" id="GO:0005829">
    <property type="term" value="C:cytosol"/>
    <property type="evidence" value="ECO:0007669"/>
    <property type="project" value="TreeGrafter"/>
</dbReference>
<keyword evidence="12" id="KW-1185">Reference proteome</keyword>
<dbReference type="AlphaFoldDB" id="W7IZV0"/>
<dbReference type="PROSITE" id="PS50110">
    <property type="entry name" value="RESPONSE_REGULATORY"/>
    <property type="match status" value="1"/>
</dbReference>
<dbReference type="eggNOG" id="COG0745">
    <property type="taxonomic scope" value="Bacteria"/>
</dbReference>
<dbReference type="SMART" id="SM00448">
    <property type="entry name" value="REC"/>
    <property type="match status" value="1"/>
</dbReference>
<keyword evidence="4" id="KW-0805">Transcription regulation</keyword>
<dbReference type="GO" id="GO:0000156">
    <property type="term" value="F:phosphorelay response regulator activity"/>
    <property type="evidence" value="ECO:0007669"/>
    <property type="project" value="TreeGrafter"/>
</dbReference>
<dbReference type="GO" id="GO:0006355">
    <property type="term" value="P:regulation of DNA-templated transcription"/>
    <property type="evidence" value="ECO:0007669"/>
    <property type="project" value="InterPro"/>
</dbReference>
<evidence type="ECO:0000259" key="9">
    <source>
        <dbReference type="PROSITE" id="PS50110"/>
    </source>
</evidence>
<evidence type="ECO:0000256" key="6">
    <source>
        <dbReference type="ARBA" id="ARBA00023163"/>
    </source>
</evidence>
<comment type="subcellular location">
    <subcellularLocation>
        <location evidence="1">Cytoplasm</location>
    </subcellularLocation>
</comment>
<dbReference type="InterPro" id="IPR039420">
    <property type="entry name" value="WalR-like"/>
</dbReference>
<accession>W7IZV0</accession>
<gene>
    <name evidence="11" type="ORF">UO65_2466</name>
</gene>
<dbReference type="SUPFAM" id="SSF52172">
    <property type="entry name" value="CheY-like"/>
    <property type="match status" value="1"/>
</dbReference>
<proteinExistence type="predicted"/>
<dbReference type="SMART" id="SM00862">
    <property type="entry name" value="Trans_reg_C"/>
    <property type="match status" value="1"/>
</dbReference>
<dbReference type="InterPro" id="IPR001867">
    <property type="entry name" value="OmpR/PhoB-type_DNA-bd"/>
</dbReference>
<dbReference type="Pfam" id="PF00486">
    <property type="entry name" value="Trans_reg_C"/>
    <property type="match status" value="1"/>
</dbReference>
<dbReference type="PANTHER" id="PTHR48111">
    <property type="entry name" value="REGULATOR OF RPOS"/>
    <property type="match status" value="1"/>
</dbReference>
<feature type="modified residue" description="4-aspartylphosphate" evidence="7">
    <location>
        <position position="54"/>
    </location>
</feature>
<dbReference type="GO" id="GO:0032993">
    <property type="term" value="C:protein-DNA complex"/>
    <property type="evidence" value="ECO:0007669"/>
    <property type="project" value="TreeGrafter"/>
</dbReference>
<sequence>MDAARVLVVEDSPAIRESVESALVAAGHRVLALPDGAALESALAGFRPDLVILDVLLPGRDGFTLLDVVRRTVPAGVIVVTARDGVDDRLRGLRAGADDYVVKPFVLAELLARVAAVLRRSGRAVPVVEVADLLVDVESGVVTRAGTPVELTATELRLLAFLAARKDRVATKTQILGAVWGYEDYAANLVEVNISALRRKLEAHGPRLIHTIRGHGYTLRE</sequence>
<dbReference type="OrthoDB" id="5177151at2"/>
<protein>
    <submittedName>
        <fullName evidence="11">Two component system response regulator</fullName>
    </submittedName>
</protein>
<dbReference type="RefSeq" id="WP_035281795.1">
    <property type="nucleotide sequence ID" value="NZ_AYXG01000084.1"/>
</dbReference>
<dbReference type="Gene3D" id="1.10.10.10">
    <property type="entry name" value="Winged helix-like DNA-binding domain superfamily/Winged helix DNA-binding domain"/>
    <property type="match status" value="1"/>
</dbReference>
<evidence type="ECO:0000256" key="2">
    <source>
        <dbReference type="ARBA" id="ARBA00022553"/>
    </source>
</evidence>
<feature type="DNA-binding region" description="OmpR/PhoB-type" evidence="8">
    <location>
        <begin position="125"/>
        <end position="221"/>
    </location>
</feature>
<evidence type="ECO:0000313" key="12">
    <source>
        <dbReference type="Proteomes" id="UP000019277"/>
    </source>
</evidence>
<evidence type="ECO:0000256" key="3">
    <source>
        <dbReference type="ARBA" id="ARBA00023012"/>
    </source>
</evidence>
<dbReference type="GO" id="GO:0000976">
    <property type="term" value="F:transcription cis-regulatory region binding"/>
    <property type="evidence" value="ECO:0007669"/>
    <property type="project" value="TreeGrafter"/>
</dbReference>
<dbReference type="Gene3D" id="3.40.50.2300">
    <property type="match status" value="1"/>
</dbReference>
<evidence type="ECO:0000256" key="1">
    <source>
        <dbReference type="ARBA" id="ARBA00004496"/>
    </source>
</evidence>
<dbReference type="PROSITE" id="PS51755">
    <property type="entry name" value="OMPR_PHOB"/>
    <property type="match status" value="1"/>
</dbReference>
<keyword evidence="6" id="KW-0804">Transcription</keyword>
<dbReference type="Proteomes" id="UP000019277">
    <property type="component" value="Unassembled WGS sequence"/>
</dbReference>
<feature type="domain" description="OmpR/PhoB-type" evidence="10">
    <location>
        <begin position="125"/>
        <end position="221"/>
    </location>
</feature>